<dbReference type="SUPFAM" id="SSF56726">
    <property type="entry name" value="DNA topoisomerase IV, alpha subunit"/>
    <property type="match status" value="1"/>
</dbReference>
<dbReference type="Gramene" id="rna33548">
    <property type="protein sequence ID" value="RHN57955.1"/>
    <property type="gene ID" value="gene33548"/>
</dbReference>
<dbReference type="GO" id="GO:0003677">
    <property type="term" value="F:DNA binding"/>
    <property type="evidence" value="ECO:0007669"/>
    <property type="project" value="InterPro"/>
</dbReference>
<dbReference type="GO" id="GO:0016853">
    <property type="term" value="F:isomerase activity"/>
    <property type="evidence" value="ECO:0007669"/>
    <property type="project" value="UniProtKB-KW"/>
</dbReference>
<accession>A0A396I2V5</accession>
<evidence type="ECO:0000313" key="2">
    <source>
        <dbReference type="Proteomes" id="UP000265566"/>
    </source>
</evidence>
<organism evidence="1 2">
    <name type="scientific">Medicago truncatula</name>
    <name type="common">Barrel medic</name>
    <name type="synonym">Medicago tribuloides</name>
    <dbReference type="NCBI Taxonomy" id="3880"/>
    <lineage>
        <taxon>Eukaryota</taxon>
        <taxon>Viridiplantae</taxon>
        <taxon>Streptophyta</taxon>
        <taxon>Embryophyta</taxon>
        <taxon>Tracheophyta</taxon>
        <taxon>Spermatophyta</taxon>
        <taxon>Magnoliopsida</taxon>
        <taxon>eudicotyledons</taxon>
        <taxon>Gunneridae</taxon>
        <taxon>Pentapetalae</taxon>
        <taxon>rosids</taxon>
        <taxon>fabids</taxon>
        <taxon>Fabales</taxon>
        <taxon>Fabaceae</taxon>
        <taxon>Papilionoideae</taxon>
        <taxon>50 kb inversion clade</taxon>
        <taxon>NPAAA clade</taxon>
        <taxon>Hologalegina</taxon>
        <taxon>IRL clade</taxon>
        <taxon>Trifolieae</taxon>
        <taxon>Medicago</taxon>
    </lineage>
</organism>
<keyword evidence="1" id="KW-0413">Isomerase</keyword>
<sequence>MCFLKLLSVSTCQYHNRCPCLCLCFITSDRSHVWCLAHLGVGHRRVITFNHSFFSFKFYRVDMSVSMSSLYLSWGLIENYSEAFDQSVVDHAINDICVRMQCSRHNLNVVSAGNGYLMRSHSIMEYALFCRN</sequence>
<evidence type="ECO:0000313" key="1">
    <source>
        <dbReference type="EMBL" id="RHN57955.1"/>
    </source>
</evidence>
<comment type="caution">
    <text evidence="1">The sequence shown here is derived from an EMBL/GenBank/DDBJ whole genome shotgun (WGS) entry which is preliminary data.</text>
</comment>
<name>A0A396I2V5_MEDTR</name>
<dbReference type="Proteomes" id="UP000265566">
    <property type="component" value="Chromosome 5"/>
</dbReference>
<protein>
    <submittedName>
        <fullName evidence="1">Putative spo11/DNA topoisomerase VI subunit A</fullName>
    </submittedName>
</protein>
<dbReference type="InterPro" id="IPR036078">
    <property type="entry name" value="Spo11/TopoVI_A_sf"/>
</dbReference>
<dbReference type="EMBL" id="PSQE01000005">
    <property type="protein sequence ID" value="RHN57955.1"/>
    <property type="molecule type" value="Genomic_DNA"/>
</dbReference>
<dbReference type="GO" id="GO:0005694">
    <property type="term" value="C:chromosome"/>
    <property type="evidence" value="ECO:0007669"/>
    <property type="project" value="InterPro"/>
</dbReference>
<dbReference type="AlphaFoldDB" id="A0A396I2V5"/>
<gene>
    <name evidence="1" type="ORF">MtrunA17_Chr5g0445941</name>
</gene>
<proteinExistence type="predicted"/>
<reference evidence="2" key="1">
    <citation type="journal article" date="2018" name="Nat. Plants">
        <title>Whole-genome landscape of Medicago truncatula symbiotic genes.</title>
        <authorList>
            <person name="Pecrix Y."/>
            <person name="Staton S.E."/>
            <person name="Sallet E."/>
            <person name="Lelandais-Briere C."/>
            <person name="Moreau S."/>
            <person name="Carrere S."/>
            <person name="Blein T."/>
            <person name="Jardinaud M.F."/>
            <person name="Latrasse D."/>
            <person name="Zouine M."/>
            <person name="Zahm M."/>
            <person name="Kreplak J."/>
            <person name="Mayjonade B."/>
            <person name="Satge C."/>
            <person name="Perez M."/>
            <person name="Cauet S."/>
            <person name="Marande W."/>
            <person name="Chantry-Darmon C."/>
            <person name="Lopez-Roques C."/>
            <person name="Bouchez O."/>
            <person name="Berard A."/>
            <person name="Debelle F."/>
            <person name="Munos S."/>
            <person name="Bendahmane A."/>
            <person name="Berges H."/>
            <person name="Niebel A."/>
            <person name="Buitink J."/>
            <person name="Frugier F."/>
            <person name="Benhamed M."/>
            <person name="Crespi M."/>
            <person name="Gouzy J."/>
            <person name="Gamas P."/>
        </authorList>
    </citation>
    <scope>NUCLEOTIDE SEQUENCE [LARGE SCALE GENOMIC DNA]</scope>
    <source>
        <strain evidence="2">cv. Jemalong A17</strain>
    </source>
</reference>